<feature type="domain" description="SET" evidence="9">
    <location>
        <begin position="462"/>
        <end position="606"/>
    </location>
</feature>
<dbReference type="Gene3D" id="2.30.280.10">
    <property type="entry name" value="SRA-YDG"/>
    <property type="match status" value="1"/>
</dbReference>
<dbReference type="EMBL" id="LR746268">
    <property type="protein sequence ID" value="CAA7396113.1"/>
    <property type="molecule type" value="Genomic_DNA"/>
</dbReference>
<dbReference type="InterPro" id="IPR025794">
    <property type="entry name" value="H3-K9-MeTrfase_plant"/>
</dbReference>
<gene>
    <name evidence="13" type="ORF">SI8410_05006776</name>
</gene>
<dbReference type="GO" id="GO:0005694">
    <property type="term" value="C:chromosome"/>
    <property type="evidence" value="ECO:0007669"/>
    <property type="project" value="UniProtKB-SubCell"/>
</dbReference>
<feature type="domain" description="YDG" evidence="12">
    <location>
        <begin position="164"/>
        <end position="319"/>
    </location>
</feature>
<keyword evidence="7 8" id="KW-0539">Nucleus</keyword>
<dbReference type="Proteomes" id="UP000663760">
    <property type="component" value="Chromosome 5"/>
</dbReference>
<dbReference type="SMART" id="SM00468">
    <property type="entry name" value="PreSET"/>
    <property type="match status" value="1"/>
</dbReference>
<evidence type="ECO:0000313" key="13">
    <source>
        <dbReference type="EMBL" id="CAA7396113.1"/>
    </source>
</evidence>
<evidence type="ECO:0000259" key="10">
    <source>
        <dbReference type="PROSITE" id="PS50867"/>
    </source>
</evidence>
<feature type="domain" description="Pre-SET" evidence="10">
    <location>
        <begin position="397"/>
        <end position="459"/>
    </location>
</feature>
<evidence type="ECO:0000256" key="4">
    <source>
        <dbReference type="ARBA" id="ARBA00022679"/>
    </source>
</evidence>
<keyword evidence="5" id="KW-0949">S-adenosyl-L-methionine</keyword>
<dbReference type="InterPro" id="IPR001214">
    <property type="entry name" value="SET_dom"/>
</dbReference>
<dbReference type="InterPro" id="IPR015947">
    <property type="entry name" value="PUA-like_sf"/>
</dbReference>
<evidence type="ECO:0000259" key="9">
    <source>
        <dbReference type="PROSITE" id="PS50280"/>
    </source>
</evidence>
<dbReference type="Pfam" id="PF00856">
    <property type="entry name" value="SET"/>
    <property type="match status" value="1"/>
</dbReference>
<evidence type="ECO:0000259" key="12">
    <source>
        <dbReference type="PROSITE" id="PS51015"/>
    </source>
</evidence>
<dbReference type="InterPro" id="IPR051357">
    <property type="entry name" value="H3K9_HMTase_SUVAR3-9"/>
</dbReference>
<feature type="domain" description="Post-SET" evidence="11">
    <location>
        <begin position="620"/>
        <end position="636"/>
    </location>
</feature>
<evidence type="ECO:0000256" key="2">
    <source>
        <dbReference type="ARBA" id="ARBA00022454"/>
    </source>
</evidence>
<organism evidence="13 14">
    <name type="scientific">Spirodela intermedia</name>
    <name type="common">Intermediate duckweed</name>
    <dbReference type="NCBI Taxonomy" id="51605"/>
    <lineage>
        <taxon>Eukaryota</taxon>
        <taxon>Viridiplantae</taxon>
        <taxon>Streptophyta</taxon>
        <taxon>Embryophyta</taxon>
        <taxon>Tracheophyta</taxon>
        <taxon>Spermatophyta</taxon>
        <taxon>Magnoliopsida</taxon>
        <taxon>Liliopsida</taxon>
        <taxon>Araceae</taxon>
        <taxon>Lemnoideae</taxon>
        <taxon>Spirodela</taxon>
    </lineage>
</organism>
<dbReference type="InterPro" id="IPR007728">
    <property type="entry name" value="Pre-SET_dom"/>
</dbReference>
<dbReference type="SMART" id="SM00466">
    <property type="entry name" value="SRA"/>
    <property type="match status" value="1"/>
</dbReference>
<dbReference type="GO" id="GO:0042054">
    <property type="term" value="F:histone methyltransferase activity"/>
    <property type="evidence" value="ECO:0007669"/>
    <property type="project" value="InterPro"/>
</dbReference>
<dbReference type="Pfam" id="PF05033">
    <property type="entry name" value="Pre-SET"/>
    <property type="match status" value="1"/>
</dbReference>
<keyword evidence="2" id="KW-0158">Chromosome</keyword>
<evidence type="ECO:0000256" key="7">
    <source>
        <dbReference type="ARBA" id="ARBA00023242"/>
    </source>
</evidence>
<dbReference type="PROSITE" id="PS50867">
    <property type="entry name" value="PRE_SET"/>
    <property type="match status" value="1"/>
</dbReference>
<dbReference type="SMART" id="SM00508">
    <property type="entry name" value="PostSET"/>
    <property type="match status" value="1"/>
</dbReference>
<dbReference type="PROSITE" id="PS51015">
    <property type="entry name" value="YDG"/>
    <property type="match status" value="1"/>
</dbReference>
<evidence type="ECO:0000259" key="11">
    <source>
        <dbReference type="PROSITE" id="PS50868"/>
    </source>
</evidence>
<keyword evidence="3" id="KW-0489">Methyltransferase</keyword>
<dbReference type="InterPro" id="IPR003105">
    <property type="entry name" value="SRA_YDG"/>
</dbReference>
<keyword evidence="6" id="KW-0156">Chromatin regulator</keyword>
<dbReference type="PANTHER" id="PTHR45660:SF94">
    <property type="entry name" value="HISTONE-LYSINE N-METHYLTRANSFERASE, H3 LYSINE-9 SPECIFIC SUVH4"/>
    <property type="match status" value="1"/>
</dbReference>
<sequence length="636" mass="71425">MMSTSSCVEKIFNTASGGRRSSPRFVNKSLELVERKLTTSIIKRNERKRQRLDDEKEESEVSIVPAKNVANGIEASKGSPAQIAPGTNAHYLVVKTLRTFNRHYLHFVQEEEQRVRGILVNASMLKVDEGEDQIKKRGSKRPDLKAISKMLEDQAVLYPKKRIGHLPGIDVGHHFFSRAEMVALGLHSHWLNGIDYMGVPYGKMAEYSEYSFPLAICIVLSGMYEDDLDNSEDIIYTGQGGHDLLGNKRQIKDQKMERGNLALKNSMLHDVPVRVVRGHESASSYCGKVYTYDGLYKVHKYWAEKGVSGFTVFKYQLKRLKGQPALTTNQVPFIRAQVRQSISMIRGLVCEDISGGQENFPIPATNIVDDACFPPPGYRYSKSIQVAKGLKLPRNAHGCKCKGDCINPRLCACARFNGLDFPYVRRNGGRLIEAKAVVFECGPSCSCQPGCANRISQQGLKYHLEVFRTLDKGWAVRSWDTIPSGAPVCEYTGIIRRTDDMENVSENNFIFEIDCLQTMKGLDGREKRPGDVSFIMDVDEKKLENPEFCIDAGSIGNVARFINHSCEPNLFVQCILSWHHDIRLAKIMLFAADTISPLQELTYDYGYALDSVVGPDGRIKQMECRCGAAECRGRLY</sequence>
<evidence type="ECO:0000256" key="8">
    <source>
        <dbReference type="PROSITE-ProRule" id="PRU00358"/>
    </source>
</evidence>
<evidence type="ECO:0000256" key="1">
    <source>
        <dbReference type="ARBA" id="ARBA00004286"/>
    </source>
</evidence>
<accession>A0A7I8KEM8</accession>
<keyword evidence="14" id="KW-1185">Reference proteome</keyword>
<dbReference type="Gene3D" id="2.170.270.10">
    <property type="entry name" value="SET domain"/>
    <property type="match status" value="1"/>
</dbReference>
<dbReference type="PROSITE" id="PS51575">
    <property type="entry name" value="SAM_MT43_SUVAR39_2"/>
    <property type="match status" value="1"/>
</dbReference>
<dbReference type="PANTHER" id="PTHR45660">
    <property type="entry name" value="HISTONE-LYSINE N-METHYLTRANSFERASE SETMAR"/>
    <property type="match status" value="1"/>
</dbReference>
<dbReference type="GO" id="GO:0008270">
    <property type="term" value="F:zinc ion binding"/>
    <property type="evidence" value="ECO:0007669"/>
    <property type="project" value="InterPro"/>
</dbReference>
<dbReference type="SUPFAM" id="SSF88697">
    <property type="entry name" value="PUA domain-like"/>
    <property type="match status" value="1"/>
</dbReference>
<dbReference type="GO" id="GO:0005634">
    <property type="term" value="C:nucleus"/>
    <property type="evidence" value="ECO:0007669"/>
    <property type="project" value="UniProtKB-SubCell"/>
</dbReference>
<evidence type="ECO:0000256" key="6">
    <source>
        <dbReference type="ARBA" id="ARBA00022853"/>
    </source>
</evidence>
<protein>
    <submittedName>
        <fullName evidence="13">Uncharacterized protein</fullName>
    </submittedName>
</protein>
<evidence type="ECO:0000256" key="5">
    <source>
        <dbReference type="ARBA" id="ARBA00022691"/>
    </source>
</evidence>
<dbReference type="InterPro" id="IPR036987">
    <property type="entry name" value="SRA-YDG_sf"/>
</dbReference>
<dbReference type="Pfam" id="PF02182">
    <property type="entry name" value="SAD_SRA"/>
    <property type="match status" value="1"/>
</dbReference>
<dbReference type="GO" id="GO:0032259">
    <property type="term" value="P:methylation"/>
    <property type="evidence" value="ECO:0007669"/>
    <property type="project" value="UniProtKB-KW"/>
</dbReference>
<dbReference type="InterPro" id="IPR003616">
    <property type="entry name" value="Post-SET_dom"/>
</dbReference>
<comment type="subcellular location">
    <subcellularLocation>
        <location evidence="1">Chromosome</location>
    </subcellularLocation>
    <subcellularLocation>
        <location evidence="8">Nucleus</location>
    </subcellularLocation>
</comment>
<dbReference type="SUPFAM" id="SSF82199">
    <property type="entry name" value="SET domain"/>
    <property type="match status" value="1"/>
</dbReference>
<dbReference type="OrthoDB" id="5792673at2759"/>
<dbReference type="PROSITE" id="PS50280">
    <property type="entry name" value="SET"/>
    <property type="match status" value="1"/>
</dbReference>
<keyword evidence="4" id="KW-0808">Transferase</keyword>
<evidence type="ECO:0000256" key="3">
    <source>
        <dbReference type="ARBA" id="ARBA00022603"/>
    </source>
</evidence>
<reference evidence="13" key="1">
    <citation type="submission" date="2020-02" db="EMBL/GenBank/DDBJ databases">
        <authorList>
            <person name="Scholz U."/>
            <person name="Mascher M."/>
            <person name="Fiebig A."/>
        </authorList>
    </citation>
    <scope>NUCLEOTIDE SEQUENCE</scope>
</reference>
<name>A0A7I8KEM8_SPIIN</name>
<dbReference type="SMART" id="SM00317">
    <property type="entry name" value="SET"/>
    <property type="match status" value="1"/>
</dbReference>
<dbReference type="PROSITE" id="PS50868">
    <property type="entry name" value="POST_SET"/>
    <property type="match status" value="1"/>
</dbReference>
<dbReference type="GO" id="GO:0003690">
    <property type="term" value="F:double-stranded DNA binding"/>
    <property type="evidence" value="ECO:0007669"/>
    <property type="project" value="TreeGrafter"/>
</dbReference>
<evidence type="ECO:0000313" key="14">
    <source>
        <dbReference type="Proteomes" id="UP000663760"/>
    </source>
</evidence>
<dbReference type="AlphaFoldDB" id="A0A7I8KEM8"/>
<dbReference type="InterPro" id="IPR046341">
    <property type="entry name" value="SET_dom_sf"/>
</dbReference>
<proteinExistence type="predicted"/>